<dbReference type="SMART" id="SM00382">
    <property type="entry name" value="AAA"/>
    <property type="match status" value="1"/>
</dbReference>
<dbReference type="Pfam" id="PF22942">
    <property type="entry name" value="DUF7025"/>
    <property type="match status" value="1"/>
</dbReference>
<name>A0A1L9S698_9EURO</name>
<dbReference type="Gene3D" id="3.40.50.300">
    <property type="entry name" value="P-loop containing nucleotide triphosphate hydrolases"/>
    <property type="match status" value="1"/>
</dbReference>
<dbReference type="GeneID" id="34610671"/>
<proteinExistence type="predicted"/>
<reference evidence="4" key="1">
    <citation type="journal article" date="2017" name="Genome Biol.">
        <title>Comparative genomics reveals high biological diversity and specific adaptations in the industrially and medically important fungal genus Aspergillus.</title>
        <authorList>
            <person name="de Vries R.P."/>
            <person name="Riley R."/>
            <person name="Wiebenga A."/>
            <person name="Aguilar-Osorio G."/>
            <person name="Amillis S."/>
            <person name="Uchima C.A."/>
            <person name="Anderluh G."/>
            <person name="Asadollahi M."/>
            <person name="Askin M."/>
            <person name="Barry K."/>
            <person name="Battaglia E."/>
            <person name="Bayram O."/>
            <person name="Benocci T."/>
            <person name="Braus-Stromeyer S.A."/>
            <person name="Caldana C."/>
            <person name="Canovas D."/>
            <person name="Cerqueira G.C."/>
            <person name="Chen F."/>
            <person name="Chen W."/>
            <person name="Choi C."/>
            <person name="Clum A."/>
            <person name="Dos Santos R.A."/>
            <person name="Damasio A.R."/>
            <person name="Diallinas G."/>
            <person name="Emri T."/>
            <person name="Fekete E."/>
            <person name="Flipphi M."/>
            <person name="Freyberg S."/>
            <person name="Gallo A."/>
            <person name="Gournas C."/>
            <person name="Habgood R."/>
            <person name="Hainaut M."/>
            <person name="Harispe M.L."/>
            <person name="Henrissat B."/>
            <person name="Hilden K.S."/>
            <person name="Hope R."/>
            <person name="Hossain A."/>
            <person name="Karabika E."/>
            <person name="Karaffa L."/>
            <person name="Karanyi Z."/>
            <person name="Krasevec N."/>
            <person name="Kuo A."/>
            <person name="Kusch H."/>
            <person name="LaButti K."/>
            <person name="Lagendijk E.L."/>
            <person name="Lapidus A."/>
            <person name="Levasseur A."/>
            <person name="Lindquist E."/>
            <person name="Lipzen A."/>
            <person name="Logrieco A.F."/>
            <person name="MacCabe A."/>
            <person name="Maekelae M.R."/>
            <person name="Malavazi I."/>
            <person name="Melin P."/>
            <person name="Meyer V."/>
            <person name="Mielnichuk N."/>
            <person name="Miskei M."/>
            <person name="Molnar A.P."/>
            <person name="Mule G."/>
            <person name="Ngan C.Y."/>
            <person name="Orejas M."/>
            <person name="Orosz E."/>
            <person name="Ouedraogo J.P."/>
            <person name="Overkamp K.M."/>
            <person name="Park H.-S."/>
            <person name="Perrone G."/>
            <person name="Piumi F."/>
            <person name="Punt P.J."/>
            <person name="Ram A.F."/>
            <person name="Ramon A."/>
            <person name="Rauscher S."/>
            <person name="Record E."/>
            <person name="Riano-Pachon D.M."/>
            <person name="Robert V."/>
            <person name="Roehrig J."/>
            <person name="Ruller R."/>
            <person name="Salamov A."/>
            <person name="Salih N.S."/>
            <person name="Samson R.A."/>
            <person name="Sandor E."/>
            <person name="Sanguinetti M."/>
            <person name="Schuetze T."/>
            <person name="Sepcic K."/>
            <person name="Shelest E."/>
            <person name="Sherlock G."/>
            <person name="Sophianopoulou V."/>
            <person name="Squina F.M."/>
            <person name="Sun H."/>
            <person name="Susca A."/>
            <person name="Todd R.B."/>
            <person name="Tsang A."/>
            <person name="Unkles S.E."/>
            <person name="van de Wiele N."/>
            <person name="van Rossen-Uffink D."/>
            <person name="Oliveira J.V."/>
            <person name="Vesth T.C."/>
            <person name="Visser J."/>
            <person name="Yu J.-H."/>
            <person name="Zhou M."/>
            <person name="Andersen M.R."/>
            <person name="Archer D.B."/>
            <person name="Baker S.E."/>
            <person name="Benoit I."/>
            <person name="Brakhage A.A."/>
            <person name="Braus G.H."/>
            <person name="Fischer R."/>
            <person name="Frisvad J.C."/>
            <person name="Goldman G.H."/>
            <person name="Houbraken J."/>
            <person name="Oakley B."/>
            <person name="Pocsi I."/>
            <person name="Scazzocchio C."/>
            <person name="Seiboth B."/>
            <person name="vanKuyk P.A."/>
            <person name="Wortman J."/>
            <person name="Dyer P.S."/>
            <person name="Grigoriev I.V."/>
        </authorList>
    </citation>
    <scope>NUCLEOTIDE SEQUENCE [LARGE SCALE GENOMIC DNA]</scope>
    <source>
        <strain evidence="4">CBS 506.65</strain>
    </source>
</reference>
<dbReference type="PANTHER" id="PTHR46411">
    <property type="entry name" value="FAMILY ATPASE, PUTATIVE-RELATED"/>
    <property type="match status" value="1"/>
</dbReference>
<dbReference type="InterPro" id="IPR054289">
    <property type="entry name" value="DUF7025"/>
</dbReference>
<sequence>MGSEENGVDGDHSDVPDASQVPIQVPEGSAGKSQGIVDEIQALKAKLFHLESQIRNGDAQTPQKPLPSISQETADFKRMEACLYRHRKEWAMKNSNLGDITMLLDPRPYYPEQAPATGPWSYHWDIYDQESYFRPDPFDPSHQCTSLEHDERPTPPDGYDRAIDYGHRRDRLRKHFEWEMDRLYLVEEVEARRRAKLEEEKAKQEKDQAPGTKNTSNSKGRRNGRTGSTDLSPGSPNGDVDEPKINRLEWSAFRRLTKEAPEDACIIDILVGDPVLDDAMSDFPLWFGSALRGQKVRKPQETRGFDSLPPGQAPMPERIRINSEILISILLKILGSDGNALVANEPIVFIRPFKALTYCQQAIRDWCMALERKYGSVSTAIQKPVAEEDTSQNSTSNPESLTDTTLEPSIDSQGTASSLRSPQVDDGNRDDPSDQVAHVEEKEKVEEELELEDDDNDYDDDDDDDDDMTKSPLALKHLQCLVSFLDSEISAKQKHLASSECRKVFFSDLWHLFRPGAEVIGHGGKQAYRVIKVSLAKHRVMPSWQARWYNNNKKQDTPFSITCVHIDFDGKSLGPVQTVFEFKRFEGEREITSLEVYPLRFHPVRRSDFTEAEWTEMESMPASERHRRKLIRRGAKFLEVAAIKHMYYAGPTLVLRDEVESPVVIDFETAFSVEDKEQQQWQPRVEMAVGNNNTSTEEEYEEDQTCHGACCQNDNVHDDSYVEEKQREQYIGALLPKDNAVDEQPSVAIIPRLLDELKSAPGGTSIITDDELVIMSYRVFGFVLRNRKWANLDLSYLTDIHPPQNEDKKETKPKPVTAFDQLVLEDGHKSMIVSLIAQHFRDKKITSEQGEQVDIVKGKGKGLILLLHGAPGVGKTSTAEGAAELFKKPLFQITCGDLGTTAKEVEKALETNFALANRWDCILLLDEADVFLAERTKEDFKRNGLVAVFLRVMEYYAGILFLTTNRVGDFDEAFTSRIHISLYYPELNQSKTVDVFKINMDMIEERFNRRGRRIDIDKMGIGNFAGQHFLEHPHARWNGRQVRNACQTALALAEFEAQGNSHQAILNPDAVIKLTVEHFQVVQNAYLEFTKYINELYGTSAARRAKEARRRALRMADDDDAGMGGVSDSDRRRAFAMASQAQHHRQFTPQQQYHYPQEQPAQPAGMHQKDQRYASPYLSGATSPRPAYPDPRSHLGVPSSQNWNIPTRSTPATFQMSTEEHQQQDTSPFAAQHQPSTVAHTPAFQHGIQEIYAAGGQQRTGVSPVTVGNPVLGQWSDSQSGAF</sequence>
<feature type="compositionally biased region" description="Basic and acidic residues" evidence="1">
    <location>
        <begin position="426"/>
        <end position="445"/>
    </location>
</feature>
<evidence type="ECO:0000313" key="3">
    <source>
        <dbReference type="EMBL" id="OJJ42682.1"/>
    </source>
</evidence>
<dbReference type="VEuPathDB" id="FungiDB:ASPZODRAFT_137069"/>
<evidence type="ECO:0000313" key="4">
    <source>
        <dbReference type="Proteomes" id="UP000184188"/>
    </source>
</evidence>
<dbReference type="OrthoDB" id="10042665at2759"/>
<dbReference type="CDD" id="cd19481">
    <property type="entry name" value="RecA-like_protease"/>
    <property type="match status" value="1"/>
</dbReference>
<organism evidence="3 4">
    <name type="scientific">Penicilliopsis zonata CBS 506.65</name>
    <dbReference type="NCBI Taxonomy" id="1073090"/>
    <lineage>
        <taxon>Eukaryota</taxon>
        <taxon>Fungi</taxon>
        <taxon>Dikarya</taxon>
        <taxon>Ascomycota</taxon>
        <taxon>Pezizomycotina</taxon>
        <taxon>Eurotiomycetes</taxon>
        <taxon>Eurotiomycetidae</taxon>
        <taxon>Eurotiales</taxon>
        <taxon>Aspergillaceae</taxon>
        <taxon>Penicilliopsis</taxon>
    </lineage>
</organism>
<dbReference type="InterPro" id="IPR056599">
    <property type="entry name" value="AAA_lid_fung"/>
</dbReference>
<dbReference type="InterPro" id="IPR027417">
    <property type="entry name" value="P-loop_NTPase"/>
</dbReference>
<dbReference type="STRING" id="1073090.A0A1L9S698"/>
<dbReference type="GO" id="GO:0005524">
    <property type="term" value="F:ATP binding"/>
    <property type="evidence" value="ECO:0007669"/>
    <property type="project" value="InterPro"/>
</dbReference>
<dbReference type="PANTHER" id="PTHR46411:SF2">
    <property type="entry name" value="AAA+ ATPASE DOMAIN-CONTAINING PROTEIN"/>
    <property type="match status" value="1"/>
</dbReference>
<feature type="compositionally biased region" description="Polar residues" evidence="1">
    <location>
        <begin position="1198"/>
        <end position="1217"/>
    </location>
</feature>
<dbReference type="InterPro" id="IPR003593">
    <property type="entry name" value="AAA+_ATPase"/>
</dbReference>
<feature type="region of interest" description="Disordered" evidence="1">
    <location>
        <begin position="197"/>
        <end position="243"/>
    </location>
</feature>
<feature type="compositionally biased region" description="Polar residues" evidence="1">
    <location>
        <begin position="225"/>
        <end position="235"/>
    </location>
</feature>
<feature type="domain" description="AAA+ ATPase" evidence="2">
    <location>
        <begin position="861"/>
        <end position="986"/>
    </location>
</feature>
<dbReference type="SUPFAM" id="SSF52540">
    <property type="entry name" value="P-loop containing nucleoside triphosphate hydrolases"/>
    <property type="match status" value="1"/>
</dbReference>
<feature type="compositionally biased region" description="Basic and acidic residues" evidence="1">
    <location>
        <begin position="147"/>
        <end position="163"/>
    </location>
</feature>
<gene>
    <name evidence="3" type="ORF">ASPZODRAFT_137069</name>
</gene>
<dbReference type="InterPro" id="IPR003959">
    <property type="entry name" value="ATPase_AAA_core"/>
</dbReference>
<accession>A0A1L9S698</accession>
<feature type="compositionally biased region" description="Polar residues" evidence="1">
    <location>
        <begin position="391"/>
        <end position="421"/>
    </location>
</feature>
<evidence type="ECO:0000256" key="1">
    <source>
        <dbReference type="SAM" id="MobiDB-lite"/>
    </source>
</evidence>
<feature type="compositionally biased region" description="Basic and acidic residues" evidence="1">
    <location>
        <begin position="197"/>
        <end position="208"/>
    </location>
</feature>
<dbReference type="Pfam" id="PF00004">
    <property type="entry name" value="AAA"/>
    <property type="match status" value="1"/>
</dbReference>
<feature type="region of interest" description="Disordered" evidence="1">
    <location>
        <begin position="384"/>
        <end position="470"/>
    </location>
</feature>
<feature type="region of interest" description="Disordered" evidence="1">
    <location>
        <begin position="1"/>
        <end position="34"/>
    </location>
</feature>
<dbReference type="RefSeq" id="XP_022577192.1">
    <property type="nucleotide sequence ID" value="XM_022724206.1"/>
</dbReference>
<feature type="region of interest" description="Disordered" evidence="1">
    <location>
        <begin position="138"/>
        <end position="163"/>
    </location>
</feature>
<dbReference type="GO" id="GO:0016887">
    <property type="term" value="F:ATP hydrolysis activity"/>
    <property type="evidence" value="ECO:0007669"/>
    <property type="project" value="InterPro"/>
</dbReference>
<feature type="compositionally biased region" description="Acidic residues" evidence="1">
    <location>
        <begin position="446"/>
        <end position="467"/>
    </location>
</feature>
<dbReference type="EMBL" id="KV878357">
    <property type="protein sequence ID" value="OJJ42682.1"/>
    <property type="molecule type" value="Genomic_DNA"/>
</dbReference>
<dbReference type="Proteomes" id="UP000184188">
    <property type="component" value="Unassembled WGS sequence"/>
</dbReference>
<feature type="region of interest" description="Disordered" evidence="1">
    <location>
        <begin position="1176"/>
        <end position="1226"/>
    </location>
</feature>
<dbReference type="Pfam" id="PF23232">
    <property type="entry name" value="AAA_lid_13"/>
    <property type="match status" value="1"/>
</dbReference>
<protein>
    <recommendedName>
        <fullName evidence="2">AAA+ ATPase domain-containing protein</fullName>
    </recommendedName>
</protein>
<evidence type="ECO:0000259" key="2">
    <source>
        <dbReference type="SMART" id="SM00382"/>
    </source>
</evidence>
<keyword evidence="4" id="KW-1185">Reference proteome</keyword>